<dbReference type="GO" id="GO:0016787">
    <property type="term" value="F:hydrolase activity"/>
    <property type="evidence" value="ECO:0007669"/>
    <property type="project" value="UniProtKB-KW"/>
</dbReference>
<dbReference type="InterPro" id="IPR036412">
    <property type="entry name" value="HAD-like_sf"/>
</dbReference>
<keyword evidence="1" id="KW-0378">Hydrolase</keyword>
<dbReference type="Proteomes" id="UP000542674">
    <property type="component" value="Unassembled WGS sequence"/>
</dbReference>
<keyword evidence="2" id="KW-1185">Reference proteome</keyword>
<dbReference type="Gene3D" id="1.10.150.240">
    <property type="entry name" value="Putative phosphatase, domain 2"/>
    <property type="match status" value="1"/>
</dbReference>
<comment type="caution">
    <text evidence="1">The sequence shown here is derived from an EMBL/GenBank/DDBJ whole genome shotgun (WGS) entry which is preliminary data.</text>
</comment>
<reference evidence="1 2" key="1">
    <citation type="submission" date="2020-08" db="EMBL/GenBank/DDBJ databases">
        <title>Sequencing the genomes of 1000 actinobacteria strains.</title>
        <authorList>
            <person name="Klenk H.-P."/>
        </authorList>
    </citation>
    <scope>NUCLEOTIDE SEQUENCE [LARGE SCALE GENOMIC DNA]</scope>
    <source>
        <strain evidence="1 2">DSM 45084</strain>
    </source>
</reference>
<dbReference type="PANTHER" id="PTHR47829:SF1">
    <property type="entry name" value="HAD FAMILY PHOSPHATASE"/>
    <property type="match status" value="1"/>
</dbReference>
<sequence>MGDGRQVDAVLVDWGGVLTVPVPAFVDDWLRVDRIDRERYHVTMSDWLHSGSGPVADLETGVLSVAEFEHLLAAELVTLDGGQVHAPGLLTRMFGTAHTDPAMVGLVRDLRAAGVHTVLLSNSWGEDGYPVTLLTELFDTLVISARVGLRKPDRAIFDHTLDLVGLPADRCVFVDDMPANVDAARALGLHAHRHTTADDTRAALARLGVVA</sequence>
<dbReference type="InterPro" id="IPR052898">
    <property type="entry name" value="ACAD10-like"/>
</dbReference>
<dbReference type="InterPro" id="IPR023214">
    <property type="entry name" value="HAD_sf"/>
</dbReference>
<evidence type="ECO:0000313" key="2">
    <source>
        <dbReference type="Proteomes" id="UP000542674"/>
    </source>
</evidence>
<protein>
    <submittedName>
        <fullName evidence="1">Putative hydrolase of the HAD superfamily</fullName>
    </submittedName>
</protein>
<gene>
    <name evidence="1" type="ORF">F4559_003245</name>
</gene>
<dbReference type="InterPro" id="IPR006439">
    <property type="entry name" value="HAD-SF_hydro_IA"/>
</dbReference>
<dbReference type="InterPro" id="IPR023198">
    <property type="entry name" value="PGP-like_dom2"/>
</dbReference>
<dbReference type="NCBIfam" id="TIGR01509">
    <property type="entry name" value="HAD-SF-IA-v3"/>
    <property type="match status" value="1"/>
</dbReference>
<organism evidence="1 2">
    <name type="scientific">Saccharothrix violaceirubra</name>
    <dbReference type="NCBI Taxonomy" id="413306"/>
    <lineage>
        <taxon>Bacteria</taxon>
        <taxon>Bacillati</taxon>
        <taxon>Actinomycetota</taxon>
        <taxon>Actinomycetes</taxon>
        <taxon>Pseudonocardiales</taxon>
        <taxon>Pseudonocardiaceae</taxon>
        <taxon>Saccharothrix</taxon>
    </lineage>
</organism>
<dbReference type="SUPFAM" id="SSF56784">
    <property type="entry name" value="HAD-like"/>
    <property type="match status" value="1"/>
</dbReference>
<dbReference type="CDD" id="cd02603">
    <property type="entry name" value="HAD_sEH-N_like"/>
    <property type="match status" value="1"/>
</dbReference>
<dbReference type="RefSeq" id="WP_184669594.1">
    <property type="nucleotide sequence ID" value="NZ_BAABAI010000038.1"/>
</dbReference>
<dbReference type="AlphaFoldDB" id="A0A7W7T3L9"/>
<dbReference type="EMBL" id="JACHJS010000001">
    <property type="protein sequence ID" value="MBB4965886.1"/>
    <property type="molecule type" value="Genomic_DNA"/>
</dbReference>
<evidence type="ECO:0000313" key="1">
    <source>
        <dbReference type="EMBL" id="MBB4965886.1"/>
    </source>
</evidence>
<accession>A0A7W7T3L9</accession>
<proteinExistence type="predicted"/>
<dbReference type="PANTHER" id="PTHR47829">
    <property type="entry name" value="HYDROLASE, PUTATIVE (AFU_ORTHOLOGUE AFUA_1G12880)-RELATED"/>
    <property type="match status" value="1"/>
</dbReference>
<name>A0A7W7T3L9_9PSEU</name>
<dbReference type="Gene3D" id="3.40.50.1000">
    <property type="entry name" value="HAD superfamily/HAD-like"/>
    <property type="match status" value="1"/>
</dbReference>
<dbReference type="Pfam" id="PF00702">
    <property type="entry name" value="Hydrolase"/>
    <property type="match status" value="1"/>
</dbReference>